<feature type="region of interest" description="Disordered" evidence="1">
    <location>
        <begin position="30"/>
        <end position="66"/>
    </location>
</feature>
<evidence type="ECO:0000313" key="4">
    <source>
        <dbReference type="Proteomes" id="UP001054252"/>
    </source>
</evidence>
<evidence type="ECO:0000256" key="1">
    <source>
        <dbReference type="SAM" id="MobiDB-lite"/>
    </source>
</evidence>
<dbReference type="Pfam" id="PF13456">
    <property type="entry name" value="RVT_3"/>
    <property type="match status" value="1"/>
</dbReference>
<dbReference type="Proteomes" id="UP001054252">
    <property type="component" value="Unassembled WGS sequence"/>
</dbReference>
<dbReference type="PANTHER" id="PTHR48475:SF2">
    <property type="entry name" value="RIBONUCLEASE H"/>
    <property type="match status" value="1"/>
</dbReference>
<evidence type="ECO:0000313" key="3">
    <source>
        <dbReference type="EMBL" id="GKV06360.1"/>
    </source>
</evidence>
<dbReference type="Gene3D" id="3.10.10.10">
    <property type="entry name" value="HIV Type 1 Reverse Transcriptase, subunit A, domain 1"/>
    <property type="match status" value="1"/>
</dbReference>
<evidence type="ECO:0000259" key="2">
    <source>
        <dbReference type="Pfam" id="PF13456"/>
    </source>
</evidence>
<organism evidence="3 4">
    <name type="scientific">Rubroshorea leprosula</name>
    <dbReference type="NCBI Taxonomy" id="152421"/>
    <lineage>
        <taxon>Eukaryota</taxon>
        <taxon>Viridiplantae</taxon>
        <taxon>Streptophyta</taxon>
        <taxon>Embryophyta</taxon>
        <taxon>Tracheophyta</taxon>
        <taxon>Spermatophyta</taxon>
        <taxon>Magnoliopsida</taxon>
        <taxon>eudicotyledons</taxon>
        <taxon>Gunneridae</taxon>
        <taxon>Pentapetalae</taxon>
        <taxon>rosids</taxon>
        <taxon>malvids</taxon>
        <taxon>Malvales</taxon>
        <taxon>Dipterocarpaceae</taxon>
        <taxon>Rubroshorea</taxon>
    </lineage>
</organism>
<comment type="caution">
    <text evidence="3">The sequence shown here is derived from an EMBL/GenBank/DDBJ whole genome shotgun (WGS) entry which is preliminary data.</text>
</comment>
<keyword evidence="4" id="KW-1185">Reference proteome</keyword>
<protein>
    <recommendedName>
        <fullName evidence="2">RNase H type-1 domain-containing protein</fullName>
    </recommendedName>
</protein>
<sequence length="393" mass="44429">MKFPTPMGIATLQGNQEVARHCYITSVTRPQKGKDQTPEIIPQQVNDNQQEVQIDDRDQNRKTQIGTRLSPKERAELIAFLQANKDVFTWTSADMLGIPTSVSQHKISTNPLKKPVTQKRHLFGGERLQHQVPMASEDEEKTLFYAGDEIYCYVMMPFGLKNASASYQKMVTIIFCTQIGRNLEVYVDDIVLVDKCLPFFKIMRSTAQKDDSGKQKKFERNQECQAAFDELKSYLSSLPLRTKAIDGEILYLYLASNSKGSGAGAFLVGPNGYQSKHALKFNFDAIDKMAEYEALLLGLQLALELKVTTIRVHNDLQLVVYQVNLVCEVVDPVMAKKAGLTGFETHFGKLASNWEGPYTMVEVPHPDAYILQDVEGKQVSRVWNINNLKKFYL</sequence>
<dbReference type="InterPro" id="IPR036397">
    <property type="entry name" value="RNaseH_sf"/>
</dbReference>
<feature type="compositionally biased region" description="Polar residues" evidence="1">
    <location>
        <begin position="43"/>
        <end position="52"/>
    </location>
</feature>
<dbReference type="GO" id="GO:0003676">
    <property type="term" value="F:nucleic acid binding"/>
    <property type="evidence" value="ECO:0007669"/>
    <property type="project" value="InterPro"/>
</dbReference>
<accession>A0AAV5J5T8</accession>
<dbReference type="Gene3D" id="3.30.420.10">
    <property type="entry name" value="Ribonuclease H-like superfamily/Ribonuclease H"/>
    <property type="match status" value="1"/>
</dbReference>
<dbReference type="PANTHER" id="PTHR48475">
    <property type="entry name" value="RIBONUCLEASE H"/>
    <property type="match status" value="1"/>
</dbReference>
<dbReference type="GO" id="GO:0004523">
    <property type="term" value="F:RNA-DNA hybrid ribonuclease activity"/>
    <property type="evidence" value="ECO:0007669"/>
    <property type="project" value="InterPro"/>
</dbReference>
<name>A0AAV5J5T8_9ROSI</name>
<reference evidence="3 4" key="1">
    <citation type="journal article" date="2021" name="Commun. Biol.">
        <title>The genome of Shorea leprosula (Dipterocarpaceae) highlights the ecological relevance of drought in aseasonal tropical rainforests.</title>
        <authorList>
            <person name="Ng K.K.S."/>
            <person name="Kobayashi M.J."/>
            <person name="Fawcett J.A."/>
            <person name="Hatakeyama M."/>
            <person name="Paape T."/>
            <person name="Ng C.H."/>
            <person name="Ang C.C."/>
            <person name="Tnah L.H."/>
            <person name="Lee C.T."/>
            <person name="Nishiyama T."/>
            <person name="Sese J."/>
            <person name="O'Brien M.J."/>
            <person name="Copetti D."/>
            <person name="Mohd Noor M.I."/>
            <person name="Ong R.C."/>
            <person name="Putra M."/>
            <person name="Sireger I.Z."/>
            <person name="Indrioko S."/>
            <person name="Kosugi Y."/>
            <person name="Izuno A."/>
            <person name="Isagi Y."/>
            <person name="Lee S.L."/>
            <person name="Shimizu K.K."/>
        </authorList>
    </citation>
    <scope>NUCLEOTIDE SEQUENCE [LARGE SCALE GENOMIC DNA]</scope>
    <source>
        <strain evidence="3">214</strain>
    </source>
</reference>
<gene>
    <name evidence="3" type="ORF">SLEP1_g18260</name>
</gene>
<feature type="domain" description="RNase H type-1" evidence="2">
    <location>
        <begin position="257"/>
        <end position="324"/>
    </location>
</feature>
<proteinExistence type="predicted"/>
<dbReference type="EMBL" id="BPVZ01000025">
    <property type="protein sequence ID" value="GKV06360.1"/>
    <property type="molecule type" value="Genomic_DNA"/>
</dbReference>
<dbReference type="SUPFAM" id="SSF56672">
    <property type="entry name" value="DNA/RNA polymerases"/>
    <property type="match status" value="1"/>
</dbReference>
<dbReference type="Gene3D" id="3.30.70.270">
    <property type="match status" value="1"/>
</dbReference>
<dbReference type="AlphaFoldDB" id="A0AAV5J5T8"/>
<dbReference type="InterPro" id="IPR002156">
    <property type="entry name" value="RNaseH_domain"/>
</dbReference>
<dbReference type="InterPro" id="IPR043128">
    <property type="entry name" value="Rev_trsase/Diguanyl_cyclase"/>
</dbReference>
<dbReference type="InterPro" id="IPR043502">
    <property type="entry name" value="DNA/RNA_pol_sf"/>
</dbReference>